<dbReference type="RefSeq" id="WP_013300884.1">
    <property type="nucleotide sequence ID" value="NC_014414.1"/>
</dbReference>
<accession>E0TD87</accession>
<evidence type="ECO:0000313" key="2">
    <source>
        <dbReference type="EMBL" id="ADM09910.1"/>
    </source>
</evidence>
<dbReference type="OrthoDB" id="7932891at2"/>
<proteinExistence type="predicted"/>
<dbReference type="KEGG" id="pbr:PB2503_09284"/>
<name>E0TD87_PARBH</name>
<evidence type="ECO:0000256" key="1">
    <source>
        <dbReference type="SAM" id="SignalP"/>
    </source>
</evidence>
<gene>
    <name evidence="2" type="ordered locus">PB2503_09284</name>
</gene>
<dbReference type="STRING" id="314260.PB2503_09284"/>
<evidence type="ECO:0000313" key="3">
    <source>
        <dbReference type="Proteomes" id="UP000001302"/>
    </source>
</evidence>
<organism evidence="2 3">
    <name type="scientific">Parvularcula bermudensis (strain ATCC BAA-594 / HTCC2503 / KCTC 12087)</name>
    <dbReference type="NCBI Taxonomy" id="314260"/>
    <lineage>
        <taxon>Bacteria</taxon>
        <taxon>Pseudomonadati</taxon>
        <taxon>Pseudomonadota</taxon>
        <taxon>Alphaproteobacteria</taxon>
        <taxon>Parvularculales</taxon>
        <taxon>Parvularculaceae</taxon>
        <taxon>Parvularcula</taxon>
    </lineage>
</organism>
<reference evidence="3" key="1">
    <citation type="submission" date="2010-08" db="EMBL/GenBank/DDBJ databases">
        <title>Genome sequence of Parvularcula bermudensis HTCC2503.</title>
        <authorList>
            <person name="Kang D.-M."/>
            <person name="Oh H.-M."/>
            <person name="Cho J.-C."/>
        </authorList>
    </citation>
    <scope>NUCLEOTIDE SEQUENCE [LARGE SCALE GENOMIC DNA]</scope>
    <source>
        <strain evidence="3">ATCC BAA-594 / HTCC2503 / KCTC 12087</strain>
    </source>
</reference>
<dbReference type="EMBL" id="CP002156">
    <property type="protein sequence ID" value="ADM09910.1"/>
    <property type="molecule type" value="Genomic_DNA"/>
</dbReference>
<dbReference type="Proteomes" id="UP000001302">
    <property type="component" value="Chromosome"/>
</dbReference>
<keyword evidence="3" id="KW-1185">Reference proteome</keyword>
<feature type="signal peptide" evidence="1">
    <location>
        <begin position="1"/>
        <end position="26"/>
    </location>
</feature>
<reference evidence="2 3" key="2">
    <citation type="journal article" date="2011" name="J. Bacteriol.">
        <title>Complete genome sequence of strain HTCC2503T of Parvularcula bermudensis, the type species of the order "Parvularculales" in the class Alphaproteobacteria.</title>
        <authorList>
            <person name="Oh H.M."/>
            <person name="Kang I."/>
            <person name="Vergin K.L."/>
            <person name="Kang D."/>
            <person name="Rhee K.H."/>
            <person name="Giovannoni S.J."/>
            <person name="Cho J.C."/>
        </authorList>
    </citation>
    <scope>NUCLEOTIDE SEQUENCE [LARGE SCALE GENOMIC DNA]</scope>
    <source>
        <strain evidence="3">ATCC BAA-594 / HTCC2503 / KCTC 12087</strain>
    </source>
</reference>
<dbReference type="AlphaFoldDB" id="E0TD87"/>
<sequence length="163" mass="17704">MDGNRMFGGRALFLLAACGLWGCASSAPTLPPEAFGGRPEIAASESPDWENWGPDENRRRRLESAEGERLSTAALRAELRGGVLRGCYPSGTAFAERLALDGTFTDELAGGRVLGTYSLEDDMLCFDYEEADAGGCYAVFRREETLNFFNIQNGRKVATTACE</sequence>
<dbReference type="HOGENOM" id="CLU_1625484_0_0_5"/>
<protein>
    <submittedName>
        <fullName evidence="2">Uncharacterized protein</fullName>
    </submittedName>
</protein>
<feature type="chain" id="PRO_5003140577" evidence="1">
    <location>
        <begin position="27"/>
        <end position="163"/>
    </location>
</feature>
<keyword evidence="1" id="KW-0732">Signal</keyword>